<evidence type="ECO:0000256" key="4">
    <source>
        <dbReference type="PIRNR" id="PIRNR016020"/>
    </source>
</evidence>
<evidence type="ECO:0000256" key="2">
    <source>
        <dbReference type="ARBA" id="ARBA00005866"/>
    </source>
</evidence>
<dbReference type="Gene3D" id="2.70.98.10">
    <property type="match status" value="1"/>
</dbReference>
<comment type="catalytic activity">
    <reaction evidence="1">
        <text>alpha-D-glucose 6-phosphate = beta-D-glucose 6-phosphate</text>
        <dbReference type="Rhea" id="RHEA:16249"/>
        <dbReference type="ChEBI" id="CHEBI:58225"/>
        <dbReference type="ChEBI" id="CHEBI:58247"/>
        <dbReference type="EC" id="5.1.3.15"/>
    </reaction>
</comment>
<name>A0ABV5V4C6_9MICO</name>
<dbReference type="InterPro" id="IPR008183">
    <property type="entry name" value="Aldose_1/G6P_1-epimerase"/>
</dbReference>
<dbReference type="InterPro" id="IPR014718">
    <property type="entry name" value="GH-type_carb-bd"/>
</dbReference>
<dbReference type="PIRSF" id="PIRSF016020">
    <property type="entry name" value="PHexose_mutarotase"/>
    <property type="match status" value="1"/>
</dbReference>
<comment type="similarity">
    <text evidence="2 4">Belongs to the glucose-6-phosphate 1-epimerase family.</text>
</comment>
<comment type="caution">
    <text evidence="5">The sequence shown here is derived from an EMBL/GenBank/DDBJ whole genome shotgun (WGS) entry which is preliminary data.</text>
</comment>
<organism evidence="5 6">
    <name type="scientific">Ornithinimicrobium kibberense</name>
    <dbReference type="NCBI Taxonomy" id="282060"/>
    <lineage>
        <taxon>Bacteria</taxon>
        <taxon>Bacillati</taxon>
        <taxon>Actinomycetota</taxon>
        <taxon>Actinomycetes</taxon>
        <taxon>Micrococcales</taxon>
        <taxon>Ornithinimicrobiaceae</taxon>
        <taxon>Ornithinimicrobium</taxon>
    </lineage>
</organism>
<evidence type="ECO:0000313" key="5">
    <source>
        <dbReference type="EMBL" id="MFB9732656.1"/>
    </source>
</evidence>
<dbReference type="InterPro" id="IPR025532">
    <property type="entry name" value="G6P_1-epimerase"/>
</dbReference>
<accession>A0ABV5V4C6</accession>
<proteinExistence type="inferred from homology"/>
<sequence length="285" mass="30845">MTLTPHLHVEGPSRLVAYDFGAHLAEWTVDGLPVVWLSGHARLDGSRPIRGGVPICFPWFADGPDGDLSPSHGVVRNTSWTSVEPQDGEVWAWRIAREDVAGSAGAVHVPGNFELRYAVAVAGSAQAPVLDLALRVHNPGDDELSVEVALHTYLHVGDVREITVLGLEEATYLDKVTGRVETQDGPVRLRGETDRVYDRSGPVVVEDRTTLRALHVVPRGAAQTVLWNPWADKAAQIEDLGEEEWLRFVCVETAARGERSLRLAPGESVEVGTRVGPTPIGTEAG</sequence>
<dbReference type="InterPro" id="IPR011013">
    <property type="entry name" value="Gal_mutarotase_sf_dom"/>
</dbReference>
<dbReference type="SUPFAM" id="SSF74650">
    <property type="entry name" value="Galactose mutarotase-like"/>
    <property type="match status" value="1"/>
</dbReference>
<dbReference type="EC" id="5.1.3.15" evidence="4"/>
<reference evidence="5 6" key="1">
    <citation type="submission" date="2024-09" db="EMBL/GenBank/DDBJ databases">
        <authorList>
            <person name="Sun Q."/>
            <person name="Mori K."/>
        </authorList>
    </citation>
    <scope>NUCLEOTIDE SEQUENCE [LARGE SCALE GENOMIC DNA]</scope>
    <source>
        <strain evidence="5 6">JCM 12763</strain>
    </source>
</reference>
<dbReference type="RefSeq" id="WP_141339080.1">
    <property type="nucleotide sequence ID" value="NZ_JBHMAX010000021.1"/>
</dbReference>
<gene>
    <name evidence="5" type="ORF">ACFFN0_11455</name>
</gene>
<evidence type="ECO:0000256" key="3">
    <source>
        <dbReference type="ARBA" id="ARBA00023235"/>
    </source>
</evidence>
<keyword evidence="3 4" id="KW-0413">Isomerase</keyword>
<keyword evidence="6" id="KW-1185">Reference proteome</keyword>
<protein>
    <recommendedName>
        <fullName evidence="4">Putative glucose-6-phosphate 1-epimerase</fullName>
        <ecNumber evidence="4">5.1.3.15</ecNumber>
    </recommendedName>
</protein>
<dbReference type="Proteomes" id="UP001589613">
    <property type="component" value="Unassembled WGS sequence"/>
</dbReference>
<dbReference type="CDD" id="cd09020">
    <property type="entry name" value="D-hex-6-P-epi_like"/>
    <property type="match status" value="1"/>
</dbReference>
<dbReference type="GO" id="GO:0016853">
    <property type="term" value="F:isomerase activity"/>
    <property type="evidence" value="ECO:0007669"/>
    <property type="project" value="UniProtKB-KW"/>
</dbReference>
<evidence type="ECO:0000313" key="6">
    <source>
        <dbReference type="Proteomes" id="UP001589613"/>
    </source>
</evidence>
<evidence type="ECO:0000256" key="1">
    <source>
        <dbReference type="ARBA" id="ARBA00001096"/>
    </source>
</evidence>
<dbReference type="PANTHER" id="PTHR11122">
    <property type="entry name" value="APOSPORY-ASSOCIATED PROTEIN C-RELATED"/>
    <property type="match status" value="1"/>
</dbReference>
<dbReference type="Pfam" id="PF01263">
    <property type="entry name" value="Aldose_epim"/>
    <property type="match status" value="1"/>
</dbReference>
<dbReference type="PANTHER" id="PTHR11122:SF13">
    <property type="entry name" value="GLUCOSE-6-PHOSPHATE 1-EPIMERASE"/>
    <property type="match status" value="1"/>
</dbReference>
<dbReference type="EMBL" id="JBHMAX010000021">
    <property type="protein sequence ID" value="MFB9732656.1"/>
    <property type="molecule type" value="Genomic_DNA"/>
</dbReference>